<sequence>MTSSIPIVILGRRAEVAKGVIAAIVPEYEVVHTFLASDNAPVDLPVILRGESLPPRENLGTQNYSRPVTAIITGGGYNDEMFNELREACTGISHIPWLRPDLSGGPPVVTLGYSEKVAARVKETLKKLADEGKMG</sequence>
<feature type="non-terminal residue" evidence="1">
    <location>
        <position position="135"/>
    </location>
</feature>
<feature type="non-terminal residue" evidence="1">
    <location>
        <position position="1"/>
    </location>
</feature>
<keyword evidence="2" id="KW-1185">Reference proteome</keyword>
<organism evidence="1 2">
    <name type="scientific">Scytalidium lignicola</name>
    <name type="common">Hyphomycete</name>
    <dbReference type="NCBI Taxonomy" id="5539"/>
    <lineage>
        <taxon>Eukaryota</taxon>
        <taxon>Fungi</taxon>
        <taxon>Dikarya</taxon>
        <taxon>Ascomycota</taxon>
        <taxon>Pezizomycotina</taxon>
        <taxon>Leotiomycetes</taxon>
        <taxon>Leotiomycetes incertae sedis</taxon>
        <taxon>Scytalidium</taxon>
    </lineage>
</organism>
<dbReference type="AlphaFoldDB" id="A0A3E2HAL8"/>
<gene>
    <name evidence="1" type="ORF">B7463_g5869</name>
</gene>
<evidence type="ECO:0000313" key="2">
    <source>
        <dbReference type="Proteomes" id="UP000258309"/>
    </source>
</evidence>
<evidence type="ECO:0000313" key="1">
    <source>
        <dbReference type="EMBL" id="RFU30486.1"/>
    </source>
</evidence>
<dbReference type="EMBL" id="NCSJ02000099">
    <property type="protein sequence ID" value="RFU30486.1"/>
    <property type="molecule type" value="Genomic_DNA"/>
</dbReference>
<accession>A0A3E2HAL8</accession>
<dbReference type="OrthoDB" id="3649348at2759"/>
<reference evidence="1 2" key="1">
    <citation type="submission" date="2018-05" db="EMBL/GenBank/DDBJ databases">
        <title>Draft genome sequence of Scytalidium lignicola DSM 105466, a ubiquitous saprotrophic fungus.</title>
        <authorList>
            <person name="Buettner E."/>
            <person name="Gebauer A.M."/>
            <person name="Hofrichter M."/>
            <person name="Liers C."/>
            <person name="Kellner H."/>
        </authorList>
    </citation>
    <scope>NUCLEOTIDE SEQUENCE [LARGE SCALE GENOMIC DNA]</scope>
    <source>
        <strain evidence="1 2">DSM 105466</strain>
    </source>
</reference>
<name>A0A3E2HAL8_SCYLI</name>
<protein>
    <submittedName>
        <fullName evidence="1">Uncharacterized protein</fullName>
    </submittedName>
</protein>
<comment type="caution">
    <text evidence="1">The sequence shown here is derived from an EMBL/GenBank/DDBJ whole genome shotgun (WGS) entry which is preliminary data.</text>
</comment>
<dbReference type="OMA" id="PEYPKLM"/>
<dbReference type="Proteomes" id="UP000258309">
    <property type="component" value="Unassembled WGS sequence"/>
</dbReference>
<proteinExistence type="predicted"/>